<evidence type="ECO:0000313" key="3">
    <source>
        <dbReference type="Proteomes" id="UP000194546"/>
    </source>
</evidence>
<name>A0A242MFH0_CABSO</name>
<protein>
    <submittedName>
        <fullName evidence="1">Uncharacterized protein</fullName>
    </submittedName>
</protein>
<evidence type="ECO:0000313" key="4">
    <source>
        <dbReference type="Proteomes" id="UP000195221"/>
    </source>
</evidence>
<comment type="caution">
    <text evidence="1">The sequence shown here is derived from an EMBL/GenBank/DDBJ whole genome shotgun (WGS) entry which is preliminary data.</text>
</comment>
<evidence type="ECO:0000313" key="1">
    <source>
        <dbReference type="EMBL" id="OTP69708.1"/>
    </source>
</evidence>
<gene>
    <name evidence="2" type="ORF">PAMC26510_00135</name>
    <name evidence="1" type="ORF">PAMC26577_28730</name>
</gene>
<dbReference type="AlphaFoldDB" id="A0A242MFH0"/>
<dbReference type="Proteomes" id="UP000195221">
    <property type="component" value="Unassembled WGS sequence"/>
</dbReference>
<reference evidence="2 3" key="1">
    <citation type="submission" date="2017-03" db="EMBL/GenBank/DDBJ databases">
        <title>Genome analysis of strain PAMC 26510.</title>
        <authorList>
            <person name="Oh H.-M."/>
            <person name="Yang J.-A."/>
        </authorList>
    </citation>
    <scope>NUCLEOTIDE SEQUENCE [LARGE SCALE GENOMIC DNA]</scope>
    <source>
        <strain evidence="2 3">PAMC 26510</strain>
    </source>
</reference>
<dbReference type="EMBL" id="NBTZ01000112">
    <property type="protein sequence ID" value="OTP69708.1"/>
    <property type="molecule type" value="Genomic_DNA"/>
</dbReference>
<reference evidence="1 4" key="2">
    <citation type="submission" date="2017-03" db="EMBL/GenBank/DDBJ databases">
        <title>Genome analysis of strain PAMC 26577.</title>
        <authorList>
            <person name="Oh H.-M."/>
            <person name="Yang J.-A."/>
        </authorList>
    </citation>
    <scope>NUCLEOTIDE SEQUENCE [LARGE SCALE GENOMIC DNA]</scope>
    <source>
        <strain evidence="1 4">PAMC 26577</strain>
    </source>
</reference>
<dbReference type="Proteomes" id="UP000194546">
    <property type="component" value="Unassembled WGS sequence"/>
</dbReference>
<evidence type="ECO:0000313" key="2">
    <source>
        <dbReference type="EMBL" id="OTP80636.1"/>
    </source>
</evidence>
<accession>A0A242MFH0</accession>
<dbReference type="EMBL" id="NBTY01000003">
    <property type="protein sequence ID" value="OTP80636.1"/>
    <property type="molecule type" value="Genomic_DNA"/>
</dbReference>
<proteinExistence type="predicted"/>
<organism evidence="1 4">
    <name type="scientific">Caballeronia sordidicola</name>
    <name type="common">Burkholderia sordidicola</name>
    <dbReference type="NCBI Taxonomy" id="196367"/>
    <lineage>
        <taxon>Bacteria</taxon>
        <taxon>Pseudomonadati</taxon>
        <taxon>Pseudomonadota</taxon>
        <taxon>Betaproteobacteria</taxon>
        <taxon>Burkholderiales</taxon>
        <taxon>Burkholderiaceae</taxon>
        <taxon>Caballeronia</taxon>
    </lineage>
</organism>
<sequence length="38" mass="4234">MLTPGSHADEMMGLTKFDLRVSRRRPFPLVSGFVAIEA</sequence>